<name>A0ABQ9I2M3_9NEOP</name>
<protein>
    <submittedName>
        <fullName evidence="1">Uncharacterized protein</fullName>
    </submittedName>
</protein>
<evidence type="ECO:0000313" key="2">
    <source>
        <dbReference type="Proteomes" id="UP001159363"/>
    </source>
</evidence>
<dbReference type="PANTHER" id="PTHR45913">
    <property type="entry name" value="EPM2A-INTERACTING PROTEIN 1"/>
    <property type="match status" value="1"/>
</dbReference>
<dbReference type="EMBL" id="JARBHB010000003">
    <property type="protein sequence ID" value="KAJ8890878.1"/>
    <property type="molecule type" value="Genomic_DNA"/>
</dbReference>
<evidence type="ECO:0000313" key="1">
    <source>
        <dbReference type="EMBL" id="KAJ8890878.1"/>
    </source>
</evidence>
<organism evidence="1 2">
    <name type="scientific">Dryococelus australis</name>
    <dbReference type="NCBI Taxonomy" id="614101"/>
    <lineage>
        <taxon>Eukaryota</taxon>
        <taxon>Metazoa</taxon>
        <taxon>Ecdysozoa</taxon>
        <taxon>Arthropoda</taxon>
        <taxon>Hexapoda</taxon>
        <taxon>Insecta</taxon>
        <taxon>Pterygota</taxon>
        <taxon>Neoptera</taxon>
        <taxon>Polyneoptera</taxon>
        <taxon>Phasmatodea</taxon>
        <taxon>Verophasmatodea</taxon>
        <taxon>Anareolatae</taxon>
        <taxon>Phasmatidae</taxon>
        <taxon>Eurycanthinae</taxon>
        <taxon>Dryococelus</taxon>
    </lineage>
</organism>
<reference evidence="1 2" key="1">
    <citation type="submission" date="2023-02" db="EMBL/GenBank/DDBJ databases">
        <title>LHISI_Scaffold_Assembly.</title>
        <authorList>
            <person name="Stuart O.P."/>
            <person name="Cleave R."/>
            <person name="Magrath M.J.L."/>
            <person name="Mikheyev A.S."/>
        </authorList>
    </citation>
    <scope>NUCLEOTIDE SEQUENCE [LARGE SCALE GENOMIC DNA]</scope>
    <source>
        <strain evidence="1">Daus_M_001</strain>
        <tissue evidence="1">Leg muscle</tissue>
    </source>
</reference>
<dbReference type="PANTHER" id="PTHR45913:SF5">
    <property type="entry name" value="GENERAL TRANSCRIPTION FACTOR II-I REPEAT DOMAIN-CONTAINING PROTEIN 2A-LIKE PROTEIN"/>
    <property type="match status" value="1"/>
</dbReference>
<sequence length="123" mass="14709">MNDVMKDVTRIVNLIRDGNRAQIHRKLVEFLNELSAEFHHVPLHSEIRSFPNKHYRTSRHPQIKHGQYVIELREEFEKRFSDFDDMKTIFQLFADPIAVIIEDQDPELQIELCEFQSDILLSF</sequence>
<dbReference type="Proteomes" id="UP001159363">
    <property type="component" value="Chromosome 3"/>
</dbReference>
<accession>A0ABQ9I2M3</accession>
<gene>
    <name evidence="1" type="ORF">PR048_010387</name>
</gene>
<proteinExistence type="predicted"/>
<comment type="caution">
    <text evidence="1">The sequence shown here is derived from an EMBL/GenBank/DDBJ whole genome shotgun (WGS) entry which is preliminary data.</text>
</comment>
<keyword evidence="2" id="KW-1185">Reference proteome</keyword>